<evidence type="ECO:0000256" key="12">
    <source>
        <dbReference type="ARBA" id="ARBA00023242"/>
    </source>
</evidence>
<gene>
    <name evidence="17" type="ORF">KCU76_g1466</name>
</gene>
<keyword evidence="4" id="KW-0479">Metal-binding</keyword>
<feature type="domain" description="RanBD1" evidence="16">
    <location>
        <begin position="379"/>
        <end position="492"/>
    </location>
</feature>
<evidence type="ECO:0000256" key="7">
    <source>
        <dbReference type="ARBA" id="ARBA00022816"/>
    </source>
</evidence>
<evidence type="ECO:0000259" key="15">
    <source>
        <dbReference type="PROSITE" id="PS50157"/>
    </source>
</evidence>
<comment type="caution">
    <text evidence="17">The sequence shown here is derived from an EMBL/GenBank/DDBJ whole genome shotgun (WGS) entry which is preliminary data.</text>
</comment>
<comment type="similarity">
    <text evidence="2">Belongs to the nucleoporin GLFG family.</text>
</comment>
<keyword evidence="9" id="KW-0653">Protein transport</keyword>
<protein>
    <recommendedName>
        <fullName evidence="19">C2H2-type domain-containing protein</fullName>
    </recommendedName>
</protein>
<dbReference type="Gene3D" id="3.30.160.60">
    <property type="entry name" value="Classic Zinc Finger"/>
    <property type="match status" value="2"/>
</dbReference>
<evidence type="ECO:0008006" key="19">
    <source>
        <dbReference type="Google" id="ProtNLM"/>
    </source>
</evidence>
<dbReference type="FunFam" id="1.10.10.2360:FF:000001">
    <property type="entry name" value="Nuclear pore complex protein Nup98-Nup96"/>
    <property type="match status" value="1"/>
</dbReference>
<evidence type="ECO:0000256" key="10">
    <source>
        <dbReference type="ARBA" id="ARBA00023010"/>
    </source>
</evidence>
<dbReference type="GO" id="GO:0051028">
    <property type="term" value="P:mRNA transport"/>
    <property type="evidence" value="ECO:0007669"/>
    <property type="project" value="UniProtKB-KW"/>
</dbReference>
<name>A0A9P8JF64_AURME</name>
<dbReference type="AlphaFoldDB" id="A0A9P8JF64"/>
<keyword evidence="3" id="KW-0813">Transport</keyword>
<keyword evidence="6 13" id="KW-0863">Zinc-finger</keyword>
<keyword evidence="8" id="KW-0862">Zinc</keyword>
<proteinExistence type="inferred from homology"/>
<evidence type="ECO:0000256" key="11">
    <source>
        <dbReference type="ARBA" id="ARBA00023132"/>
    </source>
</evidence>
<feature type="non-terminal residue" evidence="17">
    <location>
        <position position="640"/>
    </location>
</feature>
<evidence type="ECO:0000256" key="4">
    <source>
        <dbReference type="ARBA" id="ARBA00022723"/>
    </source>
</evidence>
<evidence type="ECO:0000313" key="17">
    <source>
        <dbReference type="EMBL" id="KAG9699500.1"/>
    </source>
</evidence>
<dbReference type="SUPFAM" id="SSF50729">
    <property type="entry name" value="PH domain-like"/>
    <property type="match status" value="1"/>
</dbReference>
<dbReference type="PROSITE" id="PS50196">
    <property type="entry name" value="RANBD1"/>
    <property type="match status" value="1"/>
</dbReference>
<dbReference type="GO" id="GO:0005643">
    <property type="term" value="C:nuclear pore"/>
    <property type="evidence" value="ECO:0007669"/>
    <property type="project" value="UniProtKB-SubCell"/>
</dbReference>
<accession>A0A9P8JF64</accession>
<evidence type="ECO:0000256" key="3">
    <source>
        <dbReference type="ARBA" id="ARBA00022448"/>
    </source>
</evidence>
<dbReference type="GO" id="GO:0008270">
    <property type="term" value="F:zinc ion binding"/>
    <property type="evidence" value="ECO:0007669"/>
    <property type="project" value="UniProtKB-KW"/>
</dbReference>
<dbReference type="GO" id="GO:0015031">
    <property type="term" value="P:protein transport"/>
    <property type="evidence" value="ECO:0007669"/>
    <property type="project" value="UniProtKB-KW"/>
</dbReference>
<dbReference type="InterPro" id="IPR050888">
    <property type="entry name" value="ZnF_C2H2-type_TF"/>
</dbReference>
<keyword evidence="12" id="KW-0539">Nucleus</keyword>
<feature type="compositionally biased region" description="Low complexity" evidence="14">
    <location>
        <begin position="165"/>
        <end position="180"/>
    </location>
</feature>
<evidence type="ECO:0000256" key="13">
    <source>
        <dbReference type="PROSITE-ProRule" id="PRU00042"/>
    </source>
</evidence>
<evidence type="ECO:0000313" key="18">
    <source>
        <dbReference type="Proteomes" id="UP000779574"/>
    </source>
</evidence>
<keyword evidence="5" id="KW-0677">Repeat</keyword>
<evidence type="ECO:0000256" key="14">
    <source>
        <dbReference type="SAM" id="MobiDB-lite"/>
    </source>
</evidence>
<dbReference type="InterPro" id="IPR000156">
    <property type="entry name" value="Ran_bind_dom"/>
</dbReference>
<evidence type="ECO:0000256" key="2">
    <source>
        <dbReference type="ARBA" id="ARBA00008926"/>
    </source>
</evidence>
<sequence length="640" mass="71293">MTYECDSCDREFYSWNAVRQHMTALEHWQWPYECDTCERRFGSQDAVNQHMNALDHWSASSEEEDDDEFECDKCDRTFSSWEGCKQHMTNLNHWFTDVCDTCDRRFVNRTAVEQHMDALGHRSSHYCSRYERHFQNPSDLFQHMNSPIHVRTDPIHAAPAPPARTTPIPQSASTVVHAPTVPVPSTPAANPSPLPSADAQPSVSSLPTANQIPASVLNQALMAALAVVSAQSASPILPSTQPTNTGTLFAPFSVFIESDNATSTNSHYQSITFMQHYQTFSFEELRLADYRAGRSPIYTSQQTGAFAQHTDSRTDVISSDGTESSFFTAAAGSRTSTPSIFSSSNAESHTAMSSATTTVHMQENLTALTAEDNAKFDLVYEAHARVTKLVRSNENESEWISQGVGPIRILASKDTFAPRVLMRAEPSGKVGLDLDVLLGSTFHDIKAPKMLHLNALTKDNKKIETSMCVFKDESEAKEFLNKLHKATAKAHDSSADHSSFSLSEISAQQTEPVAKSEIVNCPFCPLGCYTVSEVLQHLETTSCRARPDLNRDNIYYHLHQYDTHGHLTESFSDTNVSVPRTEEFLYHCPDTTGKCRGKLLPSFAALHAHLEGESCEFKERSDLLQNIRNIENWVPTFGSC</sequence>
<comment type="subcellular location">
    <subcellularLocation>
        <location evidence="1">Nucleus</location>
        <location evidence="1">Nuclear pore complex</location>
    </subcellularLocation>
</comment>
<reference evidence="17" key="1">
    <citation type="journal article" date="2021" name="J Fungi (Basel)">
        <title>Virulence traits and population genomics of the black yeast Aureobasidium melanogenum.</title>
        <authorList>
            <person name="Cernosa A."/>
            <person name="Sun X."/>
            <person name="Gostincar C."/>
            <person name="Fang C."/>
            <person name="Gunde-Cimerman N."/>
            <person name="Song Z."/>
        </authorList>
    </citation>
    <scope>NUCLEOTIDE SEQUENCE</scope>
    <source>
        <strain evidence="17">EXF-9911</strain>
    </source>
</reference>
<dbReference type="OrthoDB" id="185618at2759"/>
<keyword evidence="10" id="KW-0811">Translocation</keyword>
<dbReference type="Proteomes" id="UP000779574">
    <property type="component" value="Unassembled WGS sequence"/>
</dbReference>
<evidence type="ECO:0000256" key="9">
    <source>
        <dbReference type="ARBA" id="ARBA00022927"/>
    </source>
</evidence>
<feature type="region of interest" description="Disordered" evidence="14">
    <location>
        <begin position="156"/>
        <end position="205"/>
    </location>
</feature>
<feature type="domain" description="C2H2-type" evidence="15">
    <location>
        <begin position="69"/>
        <end position="93"/>
    </location>
</feature>
<dbReference type="Gene3D" id="1.10.10.2360">
    <property type="match status" value="1"/>
</dbReference>
<dbReference type="SMART" id="SM00355">
    <property type="entry name" value="ZnF_C2H2"/>
    <property type="match status" value="6"/>
</dbReference>
<dbReference type="PROSITE" id="PS50157">
    <property type="entry name" value="ZINC_FINGER_C2H2_2"/>
    <property type="match status" value="3"/>
</dbReference>
<dbReference type="Pfam" id="PF00638">
    <property type="entry name" value="Ran_BP1"/>
    <property type="match status" value="1"/>
</dbReference>
<dbReference type="PANTHER" id="PTHR24406">
    <property type="entry name" value="TRANSCRIPTIONAL REPRESSOR CTCFL-RELATED"/>
    <property type="match status" value="1"/>
</dbReference>
<organism evidence="17 18">
    <name type="scientific">Aureobasidium melanogenum</name>
    <name type="common">Aureobasidium pullulans var. melanogenum</name>
    <dbReference type="NCBI Taxonomy" id="46634"/>
    <lineage>
        <taxon>Eukaryota</taxon>
        <taxon>Fungi</taxon>
        <taxon>Dikarya</taxon>
        <taxon>Ascomycota</taxon>
        <taxon>Pezizomycotina</taxon>
        <taxon>Dothideomycetes</taxon>
        <taxon>Dothideomycetidae</taxon>
        <taxon>Dothideales</taxon>
        <taxon>Saccotheciaceae</taxon>
        <taxon>Aureobasidium</taxon>
    </lineage>
</organism>
<dbReference type="Pfam" id="PF13912">
    <property type="entry name" value="zf-C2H2_6"/>
    <property type="match status" value="1"/>
</dbReference>
<evidence type="ECO:0000256" key="6">
    <source>
        <dbReference type="ARBA" id="ARBA00022771"/>
    </source>
</evidence>
<dbReference type="PROSITE" id="PS00028">
    <property type="entry name" value="ZINC_FINGER_C2H2_1"/>
    <property type="match status" value="4"/>
</dbReference>
<dbReference type="InterPro" id="IPR011993">
    <property type="entry name" value="PH-like_dom_sf"/>
</dbReference>
<keyword evidence="11" id="KW-0906">Nuclear pore complex</keyword>
<dbReference type="Gene3D" id="2.30.29.30">
    <property type="entry name" value="Pleckstrin-homology domain (PH domain)/Phosphotyrosine-binding domain (PTB)"/>
    <property type="match status" value="1"/>
</dbReference>
<evidence type="ECO:0000259" key="16">
    <source>
        <dbReference type="PROSITE" id="PS50196"/>
    </source>
</evidence>
<evidence type="ECO:0000256" key="5">
    <source>
        <dbReference type="ARBA" id="ARBA00022737"/>
    </source>
</evidence>
<evidence type="ECO:0000256" key="1">
    <source>
        <dbReference type="ARBA" id="ARBA00004567"/>
    </source>
</evidence>
<evidence type="ECO:0000256" key="8">
    <source>
        <dbReference type="ARBA" id="ARBA00022833"/>
    </source>
</evidence>
<reference evidence="17" key="2">
    <citation type="submission" date="2021-08" db="EMBL/GenBank/DDBJ databases">
        <authorList>
            <person name="Gostincar C."/>
            <person name="Sun X."/>
            <person name="Song Z."/>
            <person name="Gunde-Cimerman N."/>
        </authorList>
    </citation>
    <scope>NUCLEOTIDE SEQUENCE</scope>
    <source>
        <strain evidence="17">EXF-9911</strain>
    </source>
</reference>
<feature type="compositionally biased region" description="Pro residues" evidence="14">
    <location>
        <begin position="181"/>
        <end position="194"/>
    </location>
</feature>
<dbReference type="InterPro" id="IPR013087">
    <property type="entry name" value="Znf_C2H2_type"/>
</dbReference>
<dbReference type="SUPFAM" id="SSF57667">
    <property type="entry name" value="beta-beta-alpha zinc fingers"/>
    <property type="match status" value="2"/>
</dbReference>
<keyword evidence="7" id="KW-0509">mRNA transport</keyword>
<dbReference type="EMBL" id="JAHFXF010000032">
    <property type="protein sequence ID" value="KAG9699500.1"/>
    <property type="molecule type" value="Genomic_DNA"/>
</dbReference>
<dbReference type="InterPro" id="IPR036236">
    <property type="entry name" value="Znf_C2H2_sf"/>
</dbReference>
<feature type="domain" description="C2H2-type" evidence="15">
    <location>
        <begin position="32"/>
        <end position="56"/>
    </location>
</feature>
<feature type="domain" description="C2H2-type" evidence="15">
    <location>
        <begin position="3"/>
        <end position="27"/>
    </location>
</feature>